<dbReference type="EMBL" id="CP033540">
    <property type="protein sequence ID" value="AZC01287.1"/>
    <property type="molecule type" value="Genomic_DNA"/>
</dbReference>
<reference evidence="1 2" key="1">
    <citation type="submission" date="2018-11" db="EMBL/GenBank/DDBJ databases">
        <authorList>
            <person name="Kuo S.-C."/>
            <person name="Chen F.-J."/>
            <person name="Liao Y.-C."/>
        </authorList>
    </citation>
    <scope>NUCLEOTIDE SEQUENCE [LARGE SCALE GENOMIC DNA]</scope>
    <source>
        <strain evidence="1 2">2014S06-099</strain>
    </source>
</reference>
<organism evidence="1 2">
    <name type="scientific">Acinetobacter pittii</name>
    <name type="common">Acinetobacter genomosp. 3</name>
    <dbReference type="NCBI Taxonomy" id="48296"/>
    <lineage>
        <taxon>Bacteria</taxon>
        <taxon>Pseudomonadati</taxon>
        <taxon>Pseudomonadota</taxon>
        <taxon>Gammaproteobacteria</taxon>
        <taxon>Moraxellales</taxon>
        <taxon>Moraxellaceae</taxon>
        <taxon>Acinetobacter</taxon>
        <taxon>Acinetobacter calcoaceticus/baumannii complex</taxon>
    </lineage>
</organism>
<evidence type="ECO:0000313" key="1">
    <source>
        <dbReference type="EMBL" id="AZC01287.1"/>
    </source>
</evidence>
<evidence type="ECO:0000313" key="2">
    <source>
        <dbReference type="Proteomes" id="UP000254410"/>
    </source>
</evidence>
<sequence length="99" mass="11425">MWFTNTLFETKKDKFSKTYNGKNVESSIPRCRTGDLNGLIPFVINLQKDPHLIRKCVICCTFLSKSKLETEFQKIKNGEKVAAQIPQIFLDNLFLCSCF</sequence>
<protein>
    <submittedName>
        <fullName evidence="1">Uncharacterized protein</fullName>
    </submittedName>
</protein>
<reference evidence="1 2" key="2">
    <citation type="submission" date="2018-12" db="EMBL/GenBank/DDBJ databases">
        <title>Molecular Epidemiology of Emerging Carbapenem-Resistance in Acinetobacter nosocomialis and Acinetobacter pittii in Taiwan, 2010-2014.</title>
        <authorList>
            <person name="Huang W.-C."/>
            <person name="Wang H.-Y."/>
            <person name="Lai J.-F."/>
            <person name="Lauderdale T.-L."/>
            <person name="Sytwu H.-K."/>
        </authorList>
    </citation>
    <scope>NUCLEOTIDE SEQUENCE [LARGE SCALE GENOMIC DNA]</scope>
    <source>
        <strain evidence="1 2">2014S06-099</strain>
    </source>
</reference>
<name>A0A3G6YLU6_ACIPI</name>
<proteinExistence type="predicted"/>
<gene>
    <name evidence="1" type="ORF">DKE52_020085</name>
</gene>
<accession>A0A3G6YLU6</accession>
<dbReference type="Proteomes" id="UP000254410">
    <property type="component" value="Chromosome"/>
</dbReference>
<dbReference type="AlphaFoldDB" id="A0A3G6YLU6"/>